<dbReference type="SUPFAM" id="SSF54197">
    <property type="entry name" value="HIT-like"/>
    <property type="match status" value="1"/>
</dbReference>
<dbReference type="PIRSF" id="PIRSF000714">
    <property type="entry name" value="HIT"/>
    <property type="match status" value="1"/>
</dbReference>
<dbReference type="PROSITE" id="PS51084">
    <property type="entry name" value="HIT_2"/>
    <property type="match status" value="1"/>
</dbReference>
<dbReference type="OrthoDB" id="9799145at2"/>
<dbReference type="AlphaFoldDB" id="A0A378XFQ1"/>
<dbReference type="InterPro" id="IPR026026">
    <property type="entry name" value="HIT_Hint"/>
</dbReference>
<reference evidence="3 6" key="2">
    <citation type="submission" date="2020-12" db="EMBL/GenBank/DDBJ databases">
        <title>FDA dAtabase for Regulatory Grade micrObial Sequences (FDA-ARGOS): Supporting development and validation of Infectious Disease Dx tests.</title>
        <authorList>
            <person name="Sproer C."/>
            <person name="Gronow S."/>
            <person name="Severitt S."/>
            <person name="Schroder I."/>
            <person name="Tallon L."/>
            <person name="Sadzewicz L."/>
            <person name="Zhao X."/>
            <person name="Boylan J."/>
            <person name="Ott S."/>
            <person name="Bowen H."/>
            <person name="Vavikolanu K."/>
            <person name="Mehta A."/>
            <person name="Aluvathingal J."/>
            <person name="Nadendla S."/>
            <person name="Lowell S."/>
            <person name="Myers T."/>
            <person name="Yan Y."/>
            <person name="Sichtig H."/>
        </authorList>
    </citation>
    <scope>NUCLEOTIDE SEQUENCE [LARGE SCALE GENOMIC DNA]</scope>
    <source>
        <strain evidence="3 6">FDAARGOS_872</strain>
    </source>
</reference>
<sequence length="148" mass="17528">MSEQHCVLCNEVGGRLLWQNDLVRIINANDTYYPAFTRVIYQSHIKEMSELSPTQRHELMDFVYLVEEVQREVLEPAKINLAQFGTMVPHMHWHIIPRFKDDPHYPDAIWSTAKYELSHHAISDYLNKQKNLLARYESVLVDRLKSVY</sequence>
<keyword evidence="6" id="KW-1185">Reference proteome</keyword>
<protein>
    <submittedName>
        <fullName evidence="4">HIT domain</fullName>
    </submittedName>
    <submittedName>
        <fullName evidence="3">HIT family protein</fullName>
    </submittedName>
</protein>
<evidence type="ECO:0000313" key="3">
    <source>
        <dbReference type="EMBL" id="QPT39277.1"/>
    </source>
</evidence>
<dbReference type="InterPro" id="IPR036265">
    <property type="entry name" value="HIT-like_sf"/>
</dbReference>
<evidence type="ECO:0000313" key="6">
    <source>
        <dbReference type="Proteomes" id="UP000594903"/>
    </source>
</evidence>
<dbReference type="RefSeq" id="WP_018575124.1">
    <property type="nucleotide sequence ID" value="NZ_CP065725.1"/>
</dbReference>
<dbReference type="Proteomes" id="UP000254603">
    <property type="component" value="Unassembled WGS sequence"/>
</dbReference>
<dbReference type="GO" id="GO:0003824">
    <property type="term" value="F:catalytic activity"/>
    <property type="evidence" value="ECO:0007669"/>
    <property type="project" value="InterPro"/>
</dbReference>
<accession>A0A378XFQ1</accession>
<organism evidence="4 5">
    <name type="scientific">Oligella ureolytica</name>
    <dbReference type="NCBI Taxonomy" id="90244"/>
    <lineage>
        <taxon>Bacteria</taxon>
        <taxon>Pseudomonadati</taxon>
        <taxon>Pseudomonadota</taxon>
        <taxon>Betaproteobacteria</taxon>
        <taxon>Burkholderiales</taxon>
        <taxon>Alcaligenaceae</taxon>
        <taxon>Oligella</taxon>
    </lineage>
</organism>
<evidence type="ECO:0000259" key="2">
    <source>
        <dbReference type="PROSITE" id="PS51084"/>
    </source>
</evidence>
<dbReference type="EMBL" id="CP065725">
    <property type="protein sequence ID" value="QPT39277.1"/>
    <property type="molecule type" value="Genomic_DNA"/>
</dbReference>
<name>A0A378XFQ1_9BURK</name>
<dbReference type="Proteomes" id="UP000594903">
    <property type="component" value="Chromosome"/>
</dbReference>
<reference evidence="4 5" key="1">
    <citation type="submission" date="2018-06" db="EMBL/GenBank/DDBJ databases">
        <authorList>
            <consortium name="Pathogen Informatics"/>
            <person name="Doyle S."/>
        </authorList>
    </citation>
    <scope>NUCLEOTIDE SEQUENCE [LARGE SCALE GENOMIC DNA]</scope>
    <source>
        <strain evidence="4 5">NCTC11997</strain>
    </source>
</reference>
<proteinExistence type="predicted"/>
<evidence type="ECO:0000313" key="5">
    <source>
        <dbReference type="Proteomes" id="UP000254603"/>
    </source>
</evidence>
<dbReference type="InterPro" id="IPR011146">
    <property type="entry name" value="HIT-like"/>
</dbReference>
<dbReference type="Pfam" id="PF01230">
    <property type="entry name" value="HIT"/>
    <property type="match status" value="1"/>
</dbReference>
<evidence type="ECO:0000256" key="1">
    <source>
        <dbReference type="PROSITE-ProRule" id="PRU00464"/>
    </source>
</evidence>
<feature type="short sequence motif" description="Histidine triad motif" evidence="1">
    <location>
        <begin position="90"/>
        <end position="94"/>
    </location>
</feature>
<feature type="domain" description="HIT" evidence="2">
    <location>
        <begin position="3"/>
        <end position="105"/>
    </location>
</feature>
<evidence type="ECO:0000313" key="4">
    <source>
        <dbReference type="EMBL" id="SUA55495.1"/>
    </source>
</evidence>
<gene>
    <name evidence="3" type="ORF">I6G29_08835</name>
    <name evidence="4" type="ORF">NCTC11997_01831</name>
</gene>
<dbReference type="Gene3D" id="3.30.428.10">
    <property type="entry name" value="HIT-like"/>
    <property type="match status" value="1"/>
</dbReference>
<dbReference type="STRING" id="1122619.GCA_000373745_01946"/>
<dbReference type="EMBL" id="UGSB01000001">
    <property type="protein sequence ID" value="SUA55495.1"/>
    <property type="molecule type" value="Genomic_DNA"/>
</dbReference>